<keyword evidence="3 5" id="KW-1133">Transmembrane helix</keyword>
<dbReference type="RefSeq" id="WP_071794416.1">
    <property type="nucleotide sequence ID" value="NZ_LZDD01000003.1"/>
</dbReference>
<dbReference type="GO" id="GO:0005385">
    <property type="term" value="F:zinc ion transmembrane transporter activity"/>
    <property type="evidence" value="ECO:0007669"/>
    <property type="project" value="TreeGrafter"/>
</dbReference>
<evidence type="ECO:0000313" key="8">
    <source>
        <dbReference type="Proteomes" id="UP000182015"/>
    </source>
</evidence>
<dbReference type="InterPro" id="IPR058533">
    <property type="entry name" value="Cation_efflux_TM"/>
</dbReference>
<feature type="transmembrane region" description="Helical" evidence="5">
    <location>
        <begin position="138"/>
        <end position="159"/>
    </location>
</feature>
<organism evidence="7 8">
    <name type="scientific">Streptococcus bovimastitidis</name>
    <dbReference type="NCBI Taxonomy" id="1856638"/>
    <lineage>
        <taxon>Bacteria</taxon>
        <taxon>Bacillati</taxon>
        <taxon>Bacillota</taxon>
        <taxon>Bacilli</taxon>
        <taxon>Lactobacillales</taxon>
        <taxon>Streptococcaceae</taxon>
        <taxon>Streptococcus</taxon>
    </lineage>
</organism>
<keyword evidence="8" id="KW-1185">Reference proteome</keyword>
<comment type="subcellular location">
    <subcellularLocation>
        <location evidence="1">Membrane</location>
        <topology evidence="1">Multi-pass membrane protein</topology>
    </subcellularLocation>
</comment>
<dbReference type="InterPro" id="IPR027469">
    <property type="entry name" value="Cation_efflux_TMD_sf"/>
</dbReference>
<accession>A0A1L8MKS9</accession>
<dbReference type="InterPro" id="IPR050681">
    <property type="entry name" value="CDF/SLC30A"/>
</dbReference>
<evidence type="ECO:0000256" key="2">
    <source>
        <dbReference type="ARBA" id="ARBA00022692"/>
    </source>
</evidence>
<feature type="transmembrane region" description="Helical" evidence="5">
    <location>
        <begin position="33"/>
        <end position="53"/>
    </location>
</feature>
<dbReference type="PANTHER" id="PTHR11562:SF17">
    <property type="entry name" value="RE54080P-RELATED"/>
    <property type="match status" value="1"/>
</dbReference>
<dbReference type="STRING" id="1856638.A9Q68_09180"/>
<keyword evidence="2 5" id="KW-0812">Transmembrane</keyword>
<proteinExistence type="predicted"/>
<dbReference type="OrthoDB" id="9809646at2"/>
<dbReference type="Proteomes" id="UP000182015">
    <property type="component" value="Unassembled WGS sequence"/>
</dbReference>
<dbReference type="Pfam" id="PF01545">
    <property type="entry name" value="Cation_efflux"/>
    <property type="match status" value="1"/>
</dbReference>
<dbReference type="Gene3D" id="1.20.1510.10">
    <property type="entry name" value="Cation efflux protein transmembrane domain"/>
    <property type="match status" value="1"/>
</dbReference>
<dbReference type="SUPFAM" id="SSF161111">
    <property type="entry name" value="Cation efflux protein transmembrane domain-like"/>
    <property type="match status" value="1"/>
</dbReference>
<feature type="transmembrane region" description="Helical" evidence="5">
    <location>
        <begin position="105"/>
        <end position="126"/>
    </location>
</feature>
<feature type="transmembrane region" description="Helical" evidence="5">
    <location>
        <begin position="165"/>
        <end position="184"/>
    </location>
</feature>
<feature type="transmembrane region" description="Helical" evidence="5">
    <location>
        <begin position="7"/>
        <end position="27"/>
    </location>
</feature>
<dbReference type="GO" id="GO:0005886">
    <property type="term" value="C:plasma membrane"/>
    <property type="evidence" value="ECO:0007669"/>
    <property type="project" value="TreeGrafter"/>
</dbReference>
<feature type="domain" description="Cation efflux protein transmembrane" evidence="6">
    <location>
        <begin position="8"/>
        <end position="195"/>
    </location>
</feature>
<reference evidence="8" key="1">
    <citation type="submission" date="2016-06" db="EMBL/GenBank/DDBJ databases">
        <authorList>
            <person name="de Vries S.P.W."/>
            <person name="Hadjirin N.F."/>
            <person name="Lay E.M."/>
            <person name="Zadoks R.N."/>
            <person name="Peacock S.J."/>
            <person name="Parkhill J."/>
            <person name="Grant A.J."/>
            <person name="Mcdougall S."/>
            <person name="Holmes M.A."/>
        </authorList>
    </citation>
    <scope>NUCLEOTIDE SEQUENCE [LARGE SCALE GENOMIC DNA]</scope>
    <source>
        <strain evidence="8">NZ1587</strain>
    </source>
</reference>
<keyword evidence="4 5" id="KW-0472">Membrane</keyword>
<evidence type="ECO:0000313" key="7">
    <source>
        <dbReference type="EMBL" id="OJF71353.1"/>
    </source>
</evidence>
<evidence type="ECO:0000256" key="4">
    <source>
        <dbReference type="ARBA" id="ARBA00023136"/>
    </source>
</evidence>
<name>A0A1L8MKS9_9STRE</name>
<sequence>MTSSKKIMIVFILNLCFSIIEFIYGNIFLSGAILADSIHDFGDAIAIGFSAFLEKTASRNEDSKFSLGYKRFSLLGALITSLILLSGSSWVIIENIPKLWNPKFVNYQGMTILSIIAIFVNGLASIATHSGKTKNEEILSLHFLEDILGWIAILILSLILNLKPWYFLDPLLSILISIFILSKATPKFISNLKIFLDGVPDSINYQSLSYDLKQVPHIKSINQLNVWSMDGIDNKIIIHCCLTNYNFKDECKQSIRQICKNYNISSITIEIDTSIEDHKKLCNTN</sequence>
<dbReference type="PANTHER" id="PTHR11562">
    <property type="entry name" value="CATION EFFLUX PROTEIN/ ZINC TRANSPORTER"/>
    <property type="match status" value="1"/>
</dbReference>
<evidence type="ECO:0000256" key="3">
    <source>
        <dbReference type="ARBA" id="ARBA00022989"/>
    </source>
</evidence>
<dbReference type="EMBL" id="LZDD01000003">
    <property type="protein sequence ID" value="OJF71353.1"/>
    <property type="molecule type" value="Genomic_DNA"/>
</dbReference>
<comment type="caution">
    <text evidence="7">The sequence shown here is derived from an EMBL/GenBank/DDBJ whole genome shotgun (WGS) entry which is preliminary data.</text>
</comment>
<gene>
    <name evidence="7" type="ORF">A9Q68_09180</name>
</gene>
<feature type="transmembrane region" description="Helical" evidence="5">
    <location>
        <begin position="74"/>
        <end position="93"/>
    </location>
</feature>
<evidence type="ECO:0000259" key="6">
    <source>
        <dbReference type="Pfam" id="PF01545"/>
    </source>
</evidence>
<evidence type="ECO:0000256" key="1">
    <source>
        <dbReference type="ARBA" id="ARBA00004141"/>
    </source>
</evidence>
<evidence type="ECO:0000256" key="5">
    <source>
        <dbReference type="SAM" id="Phobius"/>
    </source>
</evidence>
<dbReference type="NCBIfam" id="TIGR01297">
    <property type="entry name" value="CDF"/>
    <property type="match status" value="1"/>
</dbReference>
<dbReference type="InterPro" id="IPR002524">
    <property type="entry name" value="Cation_efflux"/>
</dbReference>
<dbReference type="AlphaFoldDB" id="A0A1L8MKS9"/>
<protein>
    <submittedName>
        <fullName evidence="7">Cation transporter</fullName>
    </submittedName>
</protein>